<dbReference type="NCBIfam" id="NF011775">
    <property type="entry name" value="PRK15238.1"/>
    <property type="match status" value="1"/>
</dbReference>
<dbReference type="Proteomes" id="UP000707477">
    <property type="component" value="Unassembled WGS sequence"/>
</dbReference>
<feature type="transmembrane region" description="Helical" evidence="7">
    <location>
        <begin position="40"/>
        <end position="64"/>
    </location>
</feature>
<feature type="transmembrane region" description="Helical" evidence="7">
    <location>
        <begin position="436"/>
        <end position="457"/>
    </location>
</feature>
<keyword evidence="4 7" id="KW-0812">Transmembrane</keyword>
<dbReference type="InterPro" id="IPR050367">
    <property type="entry name" value="APC_superfamily"/>
</dbReference>
<comment type="caution">
    <text evidence="8">The sequence shown here is derived from an EMBL/GenBank/DDBJ whole genome shotgun (WGS) entry which is preliminary data.</text>
</comment>
<protein>
    <submittedName>
        <fullName evidence="8">Glutamate/gamma-aminobutyrate family transporter YjeM</fullName>
    </submittedName>
</protein>
<dbReference type="InterPro" id="IPR002293">
    <property type="entry name" value="AA/rel_permease1"/>
</dbReference>
<evidence type="ECO:0000256" key="5">
    <source>
        <dbReference type="ARBA" id="ARBA00022989"/>
    </source>
</evidence>
<dbReference type="PANTHER" id="PTHR42770:SF15">
    <property type="entry name" value="GLUTAMATE_GAMMA-AMINOBUTYRATE ANTIPORTER-RELATED"/>
    <property type="match status" value="1"/>
</dbReference>
<feature type="transmembrane region" description="Helical" evidence="7">
    <location>
        <begin position="12"/>
        <end position="34"/>
    </location>
</feature>
<evidence type="ECO:0000256" key="6">
    <source>
        <dbReference type="ARBA" id="ARBA00023136"/>
    </source>
</evidence>
<evidence type="ECO:0000256" key="4">
    <source>
        <dbReference type="ARBA" id="ARBA00022692"/>
    </source>
</evidence>
<evidence type="ECO:0000313" key="9">
    <source>
        <dbReference type="Proteomes" id="UP000707477"/>
    </source>
</evidence>
<evidence type="ECO:0000313" key="8">
    <source>
        <dbReference type="EMBL" id="NLR30269.1"/>
    </source>
</evidence>
<feature type="transmembrane region" description="Helical" evidence="7">
    <location>
        <begin position="85"/>
        <end position="110"/>
    </location>
</feature>
<feature type="transmembrane region" description="Helical" evidence="7">
    <location>
        <begin position="130"/>
        <end position="152"/>
    </location>
</feature>
<feature type="transmembrane region" description="Helical" evidence="7">
    <location>
        <begin position="391"/>
        <end position="415"/>
    </location>
</feature>
<evidence type="ECO:0000256" key="2">
    <source>
        <dbReference type="ARBA" id="ARBA00022448"/>
    </source>
</evidence>
<accession>A0ABX1L7C8</accession>
<keyword evidence="9" id="KW-1185">Reference proteome</keyword>
<dbReference type="PIRSF" id="PIRSF006060">
    <property type="entry name" value="AA_transporter"/>
    <property type="match status" value="1"/>
</dbReference>
<reference evidence="8 9" key="1">
    <citation type="submission" date="2020-03" db="EMBL/GenBank/DDBJ databases">
        <authorList>
            <person name="Zhang Z."/>
            <person name="Guo Z."/>
            <person name="Hou Q."/>
            <person name="Shen X."/>
        </authorList>
    </citation>
    <scope>NUCLEOTIDE SEQUENCE [LARGE SCALE GENOMIC DNA]</scope>
    <source>
        <strain evidence="8 9">HBUAS51329</strain>
    </source>
</reference>
<feature type="transmembrane region" description="Helical" evidence="7">
    <location>
        <begin position="164"/>
        <end position="186"/>
    </location>
</feature>
<feature type="transmembrane region" description="Helical" evidence="7">
    <location>
        <begin position="247"/>
        <end position="268"/>
    </location>
</feature>
<dbReference type="Gene3D" id="1.20.1740.10">
    <property type="entry name" value="Amino acid/polyamine transporter I"/>
    <property type="match status" value="1"/>
</dbReference>
<proteinExistence type="predicted"/>
<keyword evidence="6 7" id="KW-0472">Membrane</keyword>
<evidence type="ECO:0000256" key="3">
    <source>
        <dbReference type="ARBA" id="ARBA00022475"/>
    </source>
</evidence>
<dbReference type="Pfam" id="PF13520">
    <property type="entry name" value="AA_permease_2"/>
    <property type="match status" value="1"/>
</dbReference>
<feature type="transmembrane region" description="Helical" evidence="7">
    <location>
        <begin position="324"/>
        <end position="345"/>
    </location>
</feature>
<evidence type="ECO:0000256" key="1">
    <source>
        <dbReference type="ARBA" id="ARBA00004651"/>
    </source>
</evidence>
<sequence length="497" mass="55012">MMAENSNKITLMALVMMIFTTVFGFANSTVAYFLMGYSSILFYLAAAVLFFIPFALMMAEYGAAIKSDEGSGMYQWMEVSVNPQFAFIGTFMWFASYIIWLVSTSAKVWIPFTTLFFGTDQTQKFAFAGLNATQVIGILSCLWMILVTYVSIKGVKGIVRVTSLGGLAVMSLNAILLVVSGVVLALRHGQVAQPLQHFMTSPHPNYQQPMGIMSFAVFAIFAYGGLEVLGGMVDKTKNPEKTFPKAIVISAIVITLGYAIGILCWGISTNWNAVLSDPSTNMGNISYVMMRNLGDVLGQSLGLSAATSTTIGLWFARYTGLGMFLAYSGAFFTLTYSPLKTLILGTPKSMWPKKFTELNENDMPSYAMKLQCTVVIVIILLASFASTDASAFYNILTLMANVSMTLPYLFLVYAFPKFKHNHDIQKPFEVYKSPKWTTIISWVVFIVVLGANTFTLIQPVLENDDLQSTMWMLVGPILFGLLGVVWYHVRQRKANRD</sequence>
<feature type="transmembrane region" description="Helical" evidence="7">
    <location>
        <begin position="469"/>
        <end position="489"/>
    </location>
</feature>
<feature type="transmembrane region" description="Helical" evidence="7">
    <location>
        <begin position="366"/>
        <end position="385"/>
    </location>
</feature>
<keyword evidence="5 7" id="KW-1133">Transmembrane helix</keyword>
<name>A0ABX1L7C8_9LACO</name>
<gene>
    <name evidence="8" type="primary">yjeM</name>
    <name evidence="8" type="ORF">HEQ44_08720</name>
</gene>
<keyword evidence="2" id="KW-0813">Transport</keyword>
<dbReference type="PANTHER" id="PTHR42770">
    <property type="entry name" value="AMINO ACID TRANSPORTER-RELATED"/>
    <property type="match status" value="1"/>
</dbReference>
<dbReference type="EMBL" id="JAAVSD010000025">
    <property type="protein sequence ID" value="NLR30269.1"/>
    <property type="molecule type" value="Genomic_DNA"/>
</dbReference>
<evidence type="ECO:0000256" key="7">
    <source>
        <dbReference type="SAM" id="Phobius"/>
    </source>
</evidence>
<organism evidence="8 9">
    <name type="scientific">Levilactobacillus tujiorum</name>
    <dbReference type="NCBI Taxonomy" id="2912243"/>
    <lineage>
        <taxon>Bacteria</taxon>
        <taxon>Bacillati</taxon>
        <taxon>Bacillota</taxon>
        <taxon>Bacilli</taxon>
        <taxon>Lactobacillales</taxon>
        <taxon>Lactobacillaceae</taxon>
        <taxon>Levilactobacillus</taxon>
    </lineage>
</organism>
<keyword evidence="3" id="KW-1003">Cell membrane</keyword>
<comment type="subcellular location">
    <subcellularLocation>
        <location evidence="1">Cell membrane</location>
        <topology evidence="1">Multi-pass membrane protein</topology>
    </subcellularLocation>
</comment>
<feature type="transmembrane region" description="Helical" evidence="7">
    <location>
        <begin position="206"/>
        <end position="226"/>
    </location>
</feature>